<accession>A0A437RBZ5</accession>
<comment type="caution">
    <text evidence="1">The sequence shown here is derived from an EMBL/GenBank/DDBJ whole genome shotgun (WGS) entry which is preliminary data.</text>
</comment>
<dbReference type="RefSeq" id="WP_128229859.1">
    <property type="nucleotide sequence ID" value="NZ_SACR01000005.1"/>
</dbReference>
<reference evidence="1 2" key="1">
    <citation type="submission" date="2019-01" db="EMBL/GenBank/DDBJ databases">
        <authorList>
            <person name="Chen W.-M."/>
        </authorList>
    </citation>
    <scope>NUCLEOTIDE SEQUENCE [LARGE SCALE GENOMIC DNA]</scope>
    <source>
        <strain evidence="1 2">KYPY4</strain>
    </source>
</reference>
<protein>
    <submittedName>
        <fullName evidence="1">Uncharacterized protein</fullName>
    </submittedName>
</protein>
<dbReference type="AlphaFoldDB" id="A0A437RBZ5"/>
<gene>
    <name evidence="1" type="ORF">EOE66_16660</name>
</gene>
<dbReference type="Proteomes" id="UP000285575">
    <property type="component" value="Unassembled WGS sequence"/>
</dbReference>
<sequence>MNDIHMEFDELLTMKALMFKADISGRASSGFGNLLLERDPEQAEAIGMKNICFRIDPLLQARFEVSLSALGMSKQEALSEALHEMLNQFDAKLRQVGLGPLDYEGRLRELGFELGPETEHGRRLVRVEPAKKGD</sequence>
<dbReference type="EMBL" id="SACR01000005">
    <property type="protein sequence ID" value="RVU44311.1"/>
    <property type="molecule type" value="Genomic_DNA"/>
</dbReference>
<evidence type="ECO:0000313" key="1">
    <source>
        <dbReference type="EMBL" id="RVU44311.1"/>
    </source>
</evidence>
<proteinExistence type="predicted"/>
<evidence type="ECO:0000313" key="2">
    <source>
        <dbReference type="Proteomes" id="UP000285575"/>
    </source>
</evidence>
<dbReference type="OrthoDB" id="9153567at2"/>
<keyword evidence="2" id="KW-1185">Reference proteome</keyword>
<name>A0A437RBZ5_9BURK</name>
<organism evidence="1 2">
    <name type="scientific">Rubrivivax rivuli</name>
    <dbReference type="NCBI Taxonomy" id="1862385"/>
    <lineage>
        <taxon>Bacteria</taxon>
        <taxon>Pseudomonadati</taxon>
        <taxon>Pseudomonadota</taxon>
        <taxon>Betaproteobacteria</taxon>
        <taxon>Burkholderiales</taxon>
        <taxon>Sphaerotilaceae</taxon>
        <taxon>Rubrivivax</taxon>
    </lineage>
</organism>